<organism evidence="1 2">
    <name type="scientific">Portunus trituberculatus</name>
    <name type="common">Swimming crab</name>
    <name type="synonym">Neptunus trituberculatus</name>
    <dbReference type="NCBI Taxonomy" id="210409"/>
    <lineage>
        <taxon>Eukaryota</taxon>
        <taxon>Metazoa</taxon>
        <taxon>Ecdysozoa</taxon>
        <taxon>Arthropoda</taxon>
        <taxon>Crustacea</taxon>
        <taxon>Multicrustacea</taxon>
        <taxon>Malacostraca</taxon>
        <taxon>Eumalacostraca</taxon>
        <taxon>Eucarida</taxon>
        <taxon>Decapoda</taxon>
        <taxon>Pleocyemata</taxon>
        <taxon>Brachyura</taxon>
        <taxon>Eubrachyura</taxon>
        <taxon>Portunoidea</taxon>
        <taxon>Portunidae</taxon>
        <taxon>Portuninae</taxon>
        <taxon>Portunus</taxon>
    </lineage>
</organism>
<protein>
    <submittedName>
        <fullName evidence="1">Uncharacterized protein</fullName>
    </submittedName>
</protein>
<sequence>MCISIVCYLATQMQSCPPPPNQFVRRAIVMSTKGDPVSALLHCVGKVQLTSTTALIKIHRLNIGLCSHPQPLLCPHLVPFKRPRKGFVQQTHPKASRLVIRGTGCCEKTLKHNQYILSCRSKIVYLYFFFFRNVSEFFYELHFSYVFSRLH</sequence>
<proteinExistence type="predicted"/>
<gene>
    <name evidence="1" type="ORF">E2C01_074474</name>
</gene>
<comment type="caution">
    <text evidence="1">The sequence shown here is derived from an EMBL/GenBank/DDBJ whole genome shotgun (WGS) entry which is preliminary data.</text>
</comment>
<dbReference type="EMBL" id="VSRR010052441">
    <property type="protein sequence ID" value="MPC79917.1"/>
    <property type="molecule type" value="Genomic_DNA"/>
</dbReference>
<evidence type="ECO:0000313" key="2">
    <source>
        <dbReference type="Proteomes" id="UP000324222"/>
    </source>
</evidence>
<dbReference type="Proteomes" id="UP000324222">
    <property type="component" value="Unassembled WGS sequence"/>
</dbReference>
<keyword evidence="2" id="KW-1185">Reference proteome</keyword>
<accession>A0A5B7IEE2</accession>
<reference evidence="1 2" key="1">
    <citation type="submission" date="2019-05" db="EMBL/GenBank/DDBJ databases">
        <title>Another draft genome of Portunus trituberculatus and its Hox gene families provides insights of decapod evolution.</title>
        <authorList>
            <person name="Jeong J.-H."/>
            <person name="Song I."/>
            <person name="Kim S."/>
            <person name="Choi T."/>
            <person name="Kim D."/>
            <person name="Ryu S."/>
            <person name="Kim W."/>
        </authorList>
    </citation>
    <scope>NUCLEOTIDE SEQUENCE [LARGE SCALE GENOMIC DNA]</scope>
    <source>
        <tissue evidence="1">Muscle</tissue>
    </source>
</reference>
<evidence type="ECO:0000313" key="1">
    <source>
        <dbReference type="EMBL" id="MPC79917.1"/>
    </source>
</evidence>
<name>A0A5B7IEE2_PORTR</name>
<dbReference type="AlphaFoldDB" id="A0A5B7IEE2"/>